<dbReference type="SUPFAM" id="SSF56935">
    <property type="entry name" value="Porins"/>
    <property type="match status" value="1"/>
</dbReference>
<dbReference type="HOGENOM" id="CLU_546011_0_0_0"/>
<dbReference type="Pfam" id="PF13729">
    <property type="entry name" value="TraF_2"/>
    <property type="match status" value="1"/>
</dbReference>
<reference evidence="2 3" key="1">
    <citation type="journal article" date="2010" name="DNA Res.">
        <title>Bacterial lifestyle in a deep-sea hydrothermal vent chimney revealed by the genome sequence of the thermophilic bacterium Deferribacter desulfuricans SSM1.</title>
        <authorList>
            <person name="Takaki Y."/>
            <person name="Shimamura S."/>
            <person name="Nakagawa S."/>
            <person name="Fukuhara Y."/>
            <person name="Horikawa H."/>
            <person name="Ankai A."/>
            <person name="Harada T."/>
            <person name="Hosoyama A."/>
            <person name="Oguchi A."/>
            <person name="Fukui S."/>
            <person name="Fujita N."/>
            <person name="Takami H."/>
            <person name="Takai K."/>
        </authorList>
    </citation>
    <scope>NUCLEOTIDE SEQUENCE [LARGE SCALE GENOMIC DNA]</scope>
    <source>
        <strain evidence="3">DSM 14783 / JCM 11476 / NBRC 101012 / SSM1</strain>
    </source>
</reference>
<accession>D3PEE2</accession>
<dbReference type="EMBL" id="AP011529">
    <property type="protein sequence ID" value="BAI80965.1"/>
    <property type="molecule type" value="Genomic_DNA"/>
</dbReference>
<organism evidence="2 3">
    <name type="scientific">Deferribacter desulfuricans (strain DSM 14783 / JCM 11476 / NBRC 101012 / SSM1)</name>
    <dbReference type="NCBI Taxonomy" id="639282"/>
    <lineage>
        <taxon>Bacteria</taxon>
        <taxon>Pseudomonadati</taxon>
        <taxon>Deferribacterota</taxon>
        <taxon>Deferribacteres</taxon>
        <taxon>Deferribacterales</taxon>
        <taxon>Deferribacteraceae</taxon>
        <taxon>Deferribacter</taxon>
    </lineage>
</organism>
<name>D3PEE2_DEFDS</name>
<dbReference type="KEGG" id="ddf:DEFDS_1505"/>
<feature type="chain" id="PRO_5003048973" description="DUF5723 domain-containing protein" evidence="1">
    <location>
        <begin position="24"/>
        <end position="488"/>
    </location>
</feature>
<dbReference type="InterPro" id="IPR032811">
    <property type="entry name" value="Put_conjugal_transfer"/>
</dbReference>
<feature type="signal peptide" evidence="1">
    <location>
        <begin position="1"/>
        <end position="23"/>
    </location>
</feature>
<dbReference type="RefSeq" id="WP_013008211.1">
    <property type="nucleotide sequence ID" value="NC_013939.1"/>
</dbReference>
<dbReference type="STRING" id="639282.DEFDS_1505"/>
<sequence>MNNKLKFLFSIILTFLMVTFSYAAEWQIVGPRALGMGGAYVAVVNDSTAAYWNPAAFGFYSKKDIKRYEKKKFGLGIGVGAGYSVHNDLGDKIDDILDYDYDKVSNDISNGVLSAENLHDYIQIINNVNKITDKDAVVFKANGFLASRIKHFGIGIFALGNIAAVPIIDLKNIAVDSNDNNIIDSLANISGDNNYDVLSSSQANDLIAKISSLTGWDSTKAQSYVQALDDALRDNNITPTQEEIDAAYKVAEIAAEAQTGGSFDNNTSKIQFEGLIYYEIPISYGYAINNKLAIGGNVKFMKGRYYQTYVSLYDDDNDNDLFEKADEDYTESNAFGLDLGIMFKPNNLITLGIVGKNLNTPKFDKPNGGDYDLDPSARAGVAITPFSWLTLAADIDLTENDTNIRDYKSRNLGLGAEISIFKFLDLRAGMYKNLAESDIGNVYTAGLGINLYLFRLDAGISFSQDTATVDGNDYPEEVKAEVALTIDF</sequence>
<evidence type="ECO:0000313" key="3">
    <source>
        <dbReference type="Proteomes" id="UP000001520"/>
    </source>
</evidence>
<evidence type="ECO:0008006" key="4">
    <source>
        <dbReference type="Google" id="ProtNLM"/>
    </source>
</evidence>
<proteinExistence type="predicted"/>
<dbReference type="eggNOG" id="COG2067">
    <property type="taxonomic scope" value="Bacteria"/>
</dbReference>
<dbReference type="AlphaFoldDB" id="D3PEE2"/>
<dbReference type="OrthoDB" id="5391531at2"/>
<dbReference type="Proteomes" id="UP000001520">
    <property type="component" value="Chromosome"/>
</dbReference>
<evidence type="ECO:0000313" key="2">
    <source>
        <dbReference type="EMBL" id="BAI80965.1"/>
    </source>
</evidence>
<dbReference type="Gene3D" id="2.40.160.60">
    <property type="entry name" value="Outer membrane protein transport protein (OMPP1/FadL/TodX)"/>
    <property type="match status" value="2"/>
</dbReference>
<gene>
    <name evidence="2" type="ordered locus">DEFDS_1505</name>
</gene>
<keyword evidence="1" id="KW-0732">Signal</keyword>
<keyword evidence="3" id="KW-1185">Reference proteome</keyword>
<protein>
    <recommendedName>
        <fullName evidence="4">DUF5723 domain-containing protein</fullName>
    </recommendedName>
</protein>
<evidence type="ECO:0000256" key="1">
    <source>
        <dbReference type="SAM" id="SignalP"/>
    </source>
</evidence>